<accession>A0A0U3DR80</accession>
<keyword evidence="4" id="KW-1185">Reference proteome</keyword>
<keyword evidence="1" id="KW-0812">Transmembrane</keyword>
<dbReference type="AlphaFoldDB" id="A0A0U3DR80"/>
<proteinExistence type="predicted"/>
<gene>
    <name evidence="3" type="ORF">sm9_1085</name>
</gene>
<evidence type="ECO:0000313" key="3">
    <source>
        <dbReference type="EMBL" id="ALT68873.1"/>
    </source>
</evidence>
<dbReference type="PATRIC" id="fig|230361.4.peg.1119"/>
<keyword evidence="1" id="KW-1133">Transmembrane helix</keyword>
<dbReference type="RefSeq" id="WP_058739159.1">
    <property type="nucleotide sequence ID" value="NZ_CP011266.1"/>
</dbReference>
<dbReference type="InterPro" id="IPR001434">
    <property type="entry name" value="OmcB-like_DUF11"/>
</dbReference>
<evidence type="ECO:0000259" key="2">
    <source>
        <dbReference type="Pfam" id="PF01345"/>
    </source>
</evidence>
<name>A0A0U3DR80_9EURY</name>
<dbReference type="GeneID" id="26736052"/>
<evidence type="ECO:0000256" key="1">
    <source>
        <dbReference type="SAM" id="Phobius"/>
    </source>
</evidence>
<evidence type="ECO:0000313" key="4">
    <source>
        <dbReference type="Proteomes" id="UP000067738"/>
    </source>
</evidence>
<dbReference type="EMBL" id="CP011266">
    <property type="protein sequence ID" value="ALT68873.1"/>
    <property type="molecule type" value="Genomic_DNA"/>
</dbReference>
<feature type="domain" description="DUF11" evidence="2">
    <location>
        <begin position="3"/>
        <end position="76"/>
    </location>
</feature>
<keyword evidence="1" id="KW-0472">Membrane</keyword>
<organism evidence="3 4">
    <name type="scientific">Methanobrevibacter millerae</name>
    <dbReference type="NCBI Taxonomy" id="230361"/>
    <lineage>
        <taxon>Archaea</taxon>
        <taxon>Methanobacteriati</taxon>
        <taxon>Methanobacteriota</taxon>
        <taxon>Methanomada group</taxon>
        <taxon>Methanobacteria</taxon>
        <taxon>Methanobacteriales</taxon>
        <taxon>Methanobacteriaceae</taxon>
        <taxon>Methanobrevibacter</taxon>
    </lineage>
</organism>
<reference evidence="3 4" key="1">
    <citation type="submission" date="2015-04" db="EMBL/GenBank/DDBJ databases">
        <title>The complete genome sequence of the rumen methanogen Methanobrevibacter millerae SM9.</title>
        <authorList>
            <person name="Leahy S.C."/>
            <person name="Kelly W.J."/>
            <person name="Pacheco D.M."/>
            <person name="Li D."/>
            <person name="Altermann E."/>
            <person name="Attwood G.T."/>
        </authorList>
    </citation>
    <scope>NUCLEOTIDE SEQUENCE [LARGE SCALE GENOMIC DNA]</scope>
    <source>
        <strain evidence="3 4">SM9</strain>
    </source>
</reference>
<feature type="transmembrane region" description="Helical" evidence="1">
    <location>
        <begin position="108"/>
        <end position="125"/>
    </location>
</feature>
<dbReference type="Proteomes" id="UP000067738">
    <property type="component" value="Chromosome"/>
</dbReference>
<dbReference type="Pfam" id="PF01345">
    <property type="entry name" value="DUF11"/>
    <property type="match status" value="1"/>
</dbReference>
<protein>
    <recommendedName>
        <fullName evidence="2">DUF11 domain-containing protein</fullName>
    </recommendedName>
</protein>
<dbReference type="OrthoDB" id="78410at2157"/>
<dbReference type="KEGG" id="mmil:sm9_1085"/>
<sequence length="127" mass="14348">MSKNTQVHDELPDGLQYLYHTLTKGVFNPDTGIWSIGDLNVEDGKVFLYITCKALTSGEKINKANLTSDTSNLNNESYEEEEIDVFDIEDNNNHLKQSYPTIKAGNPLFLILIALFGFVCPCLRFKK</sequence>